<feature type="region of interest" description="Disordered" evidence="1">
    <location>
        <begin position="13"/>
        <end position="60"/>
    </location>
</feature>
<evidence type="ECO:0000256" key="1">
    <source>
        <dbReference type="SAM" id="MobiDB-lite"/>
    </source>
</evidence>
<organism evidence="2">
    <name type="scientific">Ananas comosus var. bracteatus</name>
    <name type="common">red pineapple</name>
    <dbReference type="NCBI Taxonomy" id="296719"/>
    <lineage>
        <taxon>Eukaryota</taxon>
        <taxon>Viridiplantae</taxon>
        <taxon>Streptophyta</taxon>
        <taxon>Embryophyta</taxon>
        <taxon>Tracheophyta</taxon>
        <taxon>Spermatophyta</taxon>
        <taxon>Magnoliopsida</taxon>
        <taxon>Liliopsida</taxon>
        <taxon>Poales</taxon>
        <taxon>Bromeliaceae</taxon>
        <taxon>Bromelioideae</taxon>
        <taxon>Ananas</taxon>
    </lineage>
</organism>
<feature type="compositionally biased region" description="Polar residues" evidence="1">
    <location>
        <begin position="41"/>
        <end position="51"/>
    </location>
</feature>
<proteinExistence type="predicted"/>
<protein>
    <submittedName>
        <fullName evidence="2">Uncharacterized protein</fullName>
    </submittedName>
</protein>
<gene>
    <name evidence="2" type="ORF">CB5_LOCUS23832</name>
</gene>
<reference evidence="2" key="1">
    <citation type="submission" date="2020-07" db="EMBL/GenBank/DDBJ databases">
        <authorList>
            <person name="Lin J."/>
        </authorList>
    </citation>
    <scope>NUCLEOTIDE SEQUENCE</scope>
</reference>
<evidence type="ECO:0000313" key="2">
    <source>
        <dbReference type="EMBL" id="CAD1840621.1"/>
    </source>
</evidence>
<dbReference type="PANTHER" id="PTHR33499">
    <property type="entry name" value="OS12G0282400 PROTEIN-RELATED"/>
    <property type="match status" value="1"/>
</dbReference>
<sequence>MVTSRYEKQLFIAPGALGNGRGKGLRPSLRSSSRDALIGAINNSTSPNDTPTEPPNDASLPHEFESVEDIQSAEQTIECEKYDKPPSLATIFYETRKKGGQLEGEDTIKKYDEILVASQSNPTFSNIELIEKCFGSQCRNHVVCFGGGVKSTDLKPSSSSRAELHAKLCETHKENESLKSRIDGMEVELQAIKEMLQQQFNAPPPPSRSEEQEIPS</sequence>
<dbReference type="EMBL" id="LR862135">
    <property type="protein sequence ID" value="CAD1840621.1"/>
    <property type="molecule type" value="Genomic_DNA"/>
</dbReference>
<name>A0A6V7QCB8_ANACO</name>
<dbReference type="PANTHER" id="PTHR33499:SF40">
    <property type="entry name" value="TRANSPOSASE-ASSOCIATED DOMAIN-CONTAINING PROTEIN"/>
    <property type="match status" value="1"/>
</dbReference>
<dbReference type="AlphaFoldDB" id="A0A6V7QCB8"/>
<accession>A0A6V7QCB8</accession>